<dbReference type="EMBL" id="JAUQSZ010000006">
    <property type="protein sequence ID" value="MDO7842822.1"/>
    <property type="molecule type" value="Genomic_DNA"/>
</dbReference>
<dbReference type="Proteomes" id="UP001176468">
    <property type="component" value="Unassembled WGS sequence"/>
</dbReference>
<dbReference type="RefSeq" id="WP_304561272.1">
    <property type="nucleotide sequence ID" value="NZ_JAUQSZ010000006.1"/>
</dbReference>
<evidence type="ECO:0000313" key="2">
    <source>
        <dbReference type="EMBL" id="MDO7842822.1"/>
    </source>
</evidence>
<feature type="chain" id="PRO_5046470314" evidence="1">
    <location>
        <begin position="27"/>
        <end position="91"/>
    </location>
</feature>
<keyword evidence="1" id="KW-0732">Signal</keyword>
<organism evidence="2 3">
    <name type="scientific">Sphingomonas immobilis</name>
    <dbReference type="NCBI Taxonomy" id="3063997"/>
    <lineage>
        <taxon>Bacteria</taxon>
        <taxon>Pseudomonadati</taxon>
        <taxon>Pseudomonadota</taxon>
        <taxon>Alphaproteobacteria</taxon>
        <taxon>Sphingomonadales</taxon>
        <taxon>Sphingomonadaceae</taxon>
        <taxon>Sphingomonas</taxon>
    </lineage>
</organism>
<protein>
    <submittedName>
        <fullName evidence="2">Uncharacterized protein</fullName>
    </submittedName>
</protein>
<accession>A0ABT9A041</accession>
<evidence type="ECO:0000256" key="1">
    <source>
        <dbReference type="SAM" id="SignalP"/>
    </source>
</evidence>
<comment type="caution">
    <text evidence="2">The sequence shown here is derived from an EMBL/GenBank/DDBJ whole genome shotgun (WGS) entry which is preliminary data.</text>
</comment>
<proteinExistence type="predicted"/>
<feature type="signal peptide" evidence="1">
    <location>
        <begin position="1"/>
        <end position="26"/>
    </location>
</feature>
<reference evidence="2" key="1">
    <citation type="submission" date="2023-07" db="EMBL/GenBank/DDBJ databases">
        <authorList>
            <person name="Kim M.K."/>
        </authorList>
    </citation>
    <scope>NUCLEOTIDE SEQUENCE</scope>
    <source>
        <strain evidence="2">CA1-15</strain>
    </source>
</reference>
<sequence length="91" mass="10975">MKTTTKLAAALGLMVAGLGISTSASAQYYGGRGYNYDHRDDRRYDRYDRRDWRDGRRGYYGYDRGRRYGWGNNRRCHTEWRHHRRVTVCYR</sequence>
<evidence type="ECO:0000313" key="3">
    <source>
        <dbReference type="Proteomes" id="UP001176468"/>
    </source>
</evidence>
<keyword evidence="3" id="KW-1185">Reference proteome</keyword>
<name>A0ABT9A041_9SPHN</name>
<gene>
    <name evidence="2" type="ORF">Q5H94_10820</name>
</gene>